<proteinExistence type="inferred from homology"/>
<feature type="domain" description="HMA" evidence="17">
    <location>
        <begin position="87"/>
        <end position="153"/>
    </location>
</feature>
<dbReference type="SFLD" id="SFLDF00027">
    <property type="entry name" value="p-type_atpase"/>
    <property type="match status" value="1"/>
</dbReference>
<dbReference type="Gene3D" id="3.30.70.100">
    <property type="match status" value="1"/>
</dbReference>
<dbReference type="InterPro" id="IPR006121">
    <property type="entry name" value="HMA_dom"/>
</dbReference>
<feature type="transmembrane region" description="Helical" evidence="16">
    <location>
        <begin position="462"/>
        <end position="487"/>
    </location>
</feature>
<comment type="function">
    <text evidence="12">Probably involved in copper export.</text>
</comment>
<dbReference type="PANTHER" id="PTHR43520">
    <property type="entry name" value="ATP7, ISOFORM B"/>
    <property type="match status" value="1"/>
</dbReference>
<evidence type="ECO:0000256" key="5">
    <source>
        <dbReference type="ARBA" id="ARBA00022692"/>
    </source>
</evidence>
<keyword evidence="4" id="KW-0597">Phosphoprotein</keyword>
<dbReference type="NCBIfam" id="TIGR01525">
    <property type="entry name" value="ATPase-IB_hvy"/>
    <property type="match status" value="1"/>
</dbReference>
<dbReference type="SUPFAM" id="SSF81665">
    <property type="entry name" value="Calcium ATPase, transmembrane domain M"/>
    <property type="match status" value="1"/>
</dbReference>
<evidence type="ECO:0000256" key="10">
    <source>
        <dbReference type="ARBA" id="ARBA00022989"/>
    </source>
</evidence>
<dbReference type="InterPro" id="IPR021993">
    <property type="entry name" value="ATPase-cat-bd"/>
</dbReference>
<dbReference type="Pfam" id="PF00702">
    <property type="entry name" value="Hydrolase"/>
    <property type="match status" value="1"/>
</dbReference>
<evidence type="ECO:0000256" key="11">
    <source>
        <dbReference type="ARBA" id="ARBA00023136"/>
    </source>
</evidence>
<dbReference type="Pfam" id="PF12156">
    <property type="entry name" value="ATPase-cat_bd"/>
    <property type="match status" value="1"/>
</dbReference>
<evidence type="ECO:0000256" key="3">
    <source>
        <dbReference type="ARBA" id="ARBA00006024"/>
    </source>
</evidence>
<dbReference type="GO" id="GO:0005507">
    <property type="term" value="F:copper ion binding"/>
    <property type="evidence" value="ECO:0007669"/>
    <property type="project" value="TreeGrafter"/>
</dbReference>
<comment type="similarity">
    <text evidence="3 16">Belongs to the cation transport ATPase (P-type) (TC 3.A.3) family. Type IB subfamily.</text>
</comment>
<dbReference type="GO" id="GO:0043682">
    <property type="term" value="F:P-type divalent copper transporter activity"/>
    <property type="evidence" value="ECO:0007669"/>
    <property type="project" value="UniProtKB-EC"/>
</dbReference>
<dbReference type="CDD" id="cd02079">
    <property type="entry name" value="P-type_ATPase_HM"/>
    <property type="match status" value="1"/>
</dbReference>
<dbReference type="InterPro" id="IPR001757">
    <property type="entry name" value="P_typ_ATPase"/>
</dbReference>
<dbReference type="Gene3D" id="3.40.50.1000">
    <property type="entry name" value="HAD superfamily/HAD-like"/>
    <property type="match status" value="1"/>
</dbReference>
<feature type="transmembrane region" description="Helical" evidence="16">
    <location>
        <begin position="268"/>
        <end position="286"/>
    </location>
</feature>
<feature type="transmembrane region" description="Helical" evidence="16">
    <location>
        <begin position="244"/>
        <end position="262"/>
    </location>
</feature>
<keyword evidence="8 16" id="KW-0067">ATP-binding</keyword>
<dbReference type="GO" id="GO:0005524">
    <property type="term" value="F:ATP binding"/>
    <property type="evidence" value="ECO:0007669"/>
    <property type="project" value="UniProtKB-UniRule"/>
</dbReference>
<evidence type="ECO:0000256" key="7">
    <source>
        <dbReference type="ARBA" id="ARBA00022741"/>
    </source>
</evidence>
<dbReference type="InterPro" id="IPR008250">
    <property type="entry name" value="ATPase_P-typ_transduc_dom_A_sf"/>
</dbReference>
<evidence type="ECO:0000256" key="4">
    <source>
        <dbReference type="ARBA" id="ARBA00022553"/>
    </source>
</evidence>
<dbReference type="NCBIfam" id="TIGR01511">
    <property type="entry name" value="ATPase-IB1_Cu"/>
    <property type="match status" value="1"/>
</dbReference>
<keyword evidence="5 16" id="KW-0812">Transmembrane</keyword>
<feature type="transmembrane region" description="Helical" evidence="16">
    <location>
        <begin position="767"/>
        <end position="784"/>
    </location>
</feature>
<evidence type="ECO:0000256" key="15">
    <source>
        <dbReference type="ARBA" id="ARBA00047424"/>
    </source>
</evidence>
<evidence type="ECO:0000313" key="18">
    <source>
        <dbReference type="EMBL" id="RXJ85954.1"/>
    </source>
</evidence>
<dbReference type="PROSITE" id="PS00154">
    <property type="entry name" value="ATPASE_E1_E2"/>
    <property type="match status" value="1"/>
</dbReference>
<evidence type="ECO:0000256" key="16">
    <source>
        <dbReference type="RuleBase" id="RU362081"/>
    </source>
</evidence>
<reference evidence="18 19" key="1">
    <citation type="submission" date="2017-10" db="EMBL/GenBank/DDBJ databases">
        <title>Genomics of the genus Arcobacter.</title>
        <authorList>
            <person name="Perez-Cataluna A."/>
            <person name="Figueras M.J."/>
        </authorList>
    </citation>
    <scope>NUCLEOTIDE SEQUENCE [LARGE SCALE GENOMIC DNA]</scope>
    <source>
        <strain evidence="18 19">F26</strain>
    </source>
</reference>
<dbReference type="PANTHER" id="PTHR43520:SF8">
    <property type="entry name" value="P-TYPE CU(+) TRANSPORTER"/>
    <property type="match status" value="1"/>
</dbReference>
<keyword evidence="11 16" id="KW-0472">Membrane</keyword>
<dbReference type="InterPro" id="IPR036412">
    <property type="entry name" value="HAD-like_sf"/>
</dbReference>
<evidence type="ECO:0000256" key="8">
    <source>
        <dbReference type="ARBA" id="ARBA00022840"/>
    </source>
</evidence>
<keyword evidence="7 16" id="KW-0547">Nucleotide-binding</keyword>
<keyword evidence="9" id="KW-1278">Translocase</keyword>
<accession>A0A4Q0ZH97</accession>
<evidence type="ECO:0000256" key="13">
    <source>
        <dbReference type="ARBA" id="ARBA00038904"/>
    </source>
</evidence>
<dbReference type="Pfam" id="PF00122">
    <property type="entry name" value="E1-E2_ATPase"/>
    <property type="match status" value="1"/>
</dbReference>
<dbReference type="PRINTS" id="PR00942">
    <property type="entry name" value="CUATPASEI"/>
</dbReference>
<evidence type="ECO:0000256" key="9">
    <source>
        <dbReference type="ARBA" id="ARBA00022967"/>
    </source>
</evidence>
<dbReference type="OrthoDB" id="2490525at2"/>
<dbReference type="CDD" id="cd00371">
    <property type="entry name" value="HMA"/>
    <property type="match status" value="1"/>
</dbReference>
<dbReference type="Pfam" id="PF00403">
    <property type="entry name" value="HMA"/>
    <property type="match status" value="1"/>
</dbReference>
<dbReference type="NCBIfam" id="TIGR01494">
    <property type="entry name" value="ATPase_P-type"/>
    <property type="match status" value="1"/>
</dbReference>
<evidence type="ECO:0000256" key="6">
    <source>
        <dbReference type="ARBA" id="ARBA00022723"/>
    </source>
</evidence>
<evidence type="ECO:0000256" key="14">
    <source>
        <dbReference type="ARBA" id="ARBA00040690"/>
    </source>
</evidence>
<dbReference type="Proteomes" id="UP000290870">
    <property type="component" value="Unassembled WGS sequence"/>
</dbReference>
<evidence type="ECO:0000256" key="12">
    <source>
        <dbReference type="ARBA" id="ARBA00037143"/>
    </source>
</evidence>
<keyword evidence="16" id="KW-1003">Cell membrane</keyword>
<dbReference type="EMBL" id="PDJZ01000001">
    <property type="protein sequence ID" value="RXJ85954.1"/>
    <property type="molecule type" value="Genomic_DNA"/>
</dbReference>
<evidence type="ECO:0000259" key="17">
    <source>
        <dbReference type="PROSITE" id="PS50846"/>
    </source>
</evidence>
<evidence type="ECO:0000256" key="1">
    <source>
        <dbReference type="ARBA" id="ARBA00004127"/>
    </source>
</evidence>
<dbReference type="SFLD" id="SFLDS00003">
    <property type="entry name" value="Haloacid_Dehalogenase"/>
    <property type="match status" value="1"/>
</dbReference>
<dbReference type="InterPro" id="IPR036163">
    <property type="entry name" value="HMA_dom_sf"/>
</dbReference>
<dbReference type="SFLD" id="SFLDG00002">
    <property type="entry name" value="C1.7:_P-type_atpase_like"/>
    <property type="match status" value="1"/>
</dbReference>
<comment type="caution">
    <text evidence="18">The sequence shown here is derived from an EMBL/GenBank/DDBJ whole genome shotgun (WGS) entry which is preliminary data.</text>
</comment>
<dbReference type="SUPFAM" id="SSF55008">
    <property type="entry name" value="HMA, heavy metal-associated domain"/>
    <property type="match status" value="1"/>
</dbReference>
<dbReference type="EC" id="7.2.2.9" evidence="13"/>
<evidence type="ECO:0000313" key="19">
    <source>
        <dbReference type="Proteomes" id="UP000290870"/>
    </source>
</evidence>
<gene>
    <name evidence="18" type="ORF">CRU90_01465</name>
</gene>
<dbReference type="InterPro" id="IPR023299">
    <property type="entry name" value="ATPase_P-typ_cyto_dom_N"/>
</dbReference>
<feature type="transmembrane region" description="Helical" evidence="16">
    <location>
        <begin position="213"/>
        <end position="232"/>
    </location>
</feature>
<name>A0A4Q0ZH97_9BACT</name>
<dbReference type="Gene3D" id="2.70.150.10">
    <property type="entry name" value="Calcium-transporting ATPase, cytoplasmic transduction domain A"/>
    <property type="match status" value="1"/>
</dbReference>
<dbReference type="PROSITE" id="PS50846">
    <property type="entry name" value="HMA_2"/>
    <property type="match status" value="1"/>
</dbReference>
<dbReference type="SUPFAM" id="SSF81653">
    <property type="entry name" value="Calcium ATPase, transduction domain A"/>
    <property type="match status" value="1"/>
</dbReference>
<dbReference type="GO" id="GO:0055070">
    <property type="term" value="P:copper ion homeostasis"/>
    <property type="evidence" value="ECO:0007669"/>
    <property type="project" value="TreeGrafter"/>
</dbReference>
<evidence type="ECO:0000256" key="2">
    <source>
        <dbReference type="ARBA" id="ARBA00004236"/>
    </source>
</evidence>
<comment type="subcellular location">
    <subcellularLocation>
        <location evidence="2 16">Cell membrane</location>
    </subcellularLocation>
    <subcellularLocation>
        <location evidence="1">Endomembrane system</location>
        <topology evidence="1">Multi-pass membrane protein</topology>
    </subcellularLocation>
</comment>
<dbReference type="InterPro" id="IPR023214">
    <property type="entry name" value="HAD_sf"/>
</dbReference>
<dbReference type="InterPro" id="IPR018303">
    <property type="entry name" value="ATPase_P-typ_P_site"/>
</dbReference>
<dbReference type="PRINTS" id="PR00943">
    <property type="entry name" value="CUATPASE"/>
</dbReference>
<dbReference type="InterPro" id="IPR059000">
    <property type="entry name" value="ATPase_P-type_domA"/>
</dbReference>
<dbReference type="Gene3D" id="3.40.1110.10">
    <property type="entry name" value="Calcium-transporting ATPase, cytoplasmic domain N"/>
    <property type="match status" value="1"/>
</dbReference>
<dbReference type="InterPro" id="IPR023298">
    <property type="entry name" value="ATPase_P-typ_TM_dom_sf"/>
</dbReference>
<comment type="catalytic activity">
    <reaction evidence="15">
        <text>Cu(2+)(in) + ATP + H2O = Cu(2+)(out) + ADP + phosphate + H(+)</text>
        <dbReference type="Rhea" id="RHEA:10376"/>
        <dbReference type="ChEBI" id="CHEBI:15377"/>
        <dbReference type="ChEBI" id="CHEBI:15378"/>
        <dbReference type="ChEBI" id="CHEBI:29036"/>
        <dbReference type="ChEBI" id="CHEBI:30616"/>
        <dbReference type="ChEBI" id="CHEBI:43474"/>
        <dbReference type="ChEBI" id="CHEBI:456216"/>
        <dbReference type="EC" id="7.2.2.9"/>
    </reaction>
</comment>
<protein>
    <recommendedName>
        <fullName evidence="14">Copper-transporting ATPase</fullName>
        <ecNumber evidence="13">7.2.2.9</ecNumber>
    </recommendedName>
</protein>
<keyword evidence="10 16" id="KW-1133">Transmembrane helix</keyword>
<feature type="transmembrane region" description="Helical" evidence="16">
    <location>
        <begin position="171"/>
        <end position="193"/>
    </location>
</feature>
<sequence>MSKIKCNHCHLEFEENIMIKENDLNFCCKGCQGVYHLLKNDGLDSFYEKLGNKTIAPPIELNNDDISKFDSLNFLDNYVSTTKEGFSQIDLIIEGIHCAACVWLNEKILHDTKGIVEVNINFTTNKARIVWNEEKLKLSEIILKIRSIGYNAYAYDSSVADVQASKAKRDYFIRMMVAVVCSMNIMMLSVAKYTGFFTGISKEVKDMIHIGEFLLSTPVLFYSGWIFFKGAYYGLKNRMINMDFLVATGATSTYIYSLFILFGTKGESYFDSVSMIITFVLVGKYLEVIGKKSAIDTLDKIKSTLPLEAVVIKDNQRKVVALNSLNIGDIIEIKAGEKVPVDGKIVFGSGSFDESTLTGESIPVYKKVNDTVYSGTINIDSLIQFEVTKSFKNSTFSSIVALLEDSLNSKPAIQTKAAEISKGFSITILSLAFATFIVWYFFGLDLGFDYEGTDTFERSFIVAVSVVVIACPCALALATPMASLIGISELAKKGLLFKEAKFIETLASANCVVFDKTGTLTKGELNVVKARFLDDNIYKIQLLYSLLNASKHPVSISIKKYLESKYENLEIKNLQNVKNIEAKGMSAMYKNIEDKEFEIIGGNVELLREFEINYKFDSSKTVYLFAINKKVIATFELEDDIKEDAKDLIDYLQNKNIDVIMLTGDNEQVASKIAKELNIKKYFAKQTPISKANFIKELKKENKIVVMVGDGVNDSVALTNSDVAVAMGSSADISLAVSDIVLLNSTLKSLKEAFEISNKTYKYIKQNLSLSIIYNIVTIPLAMAGYVIPLIAALSMSLSSLMVVLNSLRIKMK</sequence>
<dbReference type="GO" id="GO:0005886">
    <property type="term" value="C:plasma membrane"/>
    <property type="evidence" value="ECO:0007669"/>
    <property type="project" value="UniProtKB-SubCell"/>
</dbReference>
<dbReference type="InterPro" id="IPR027256">
    <property type="entry name" value="P-typ_ATPase_IB"/>
</dbReference>
<dbReference type="InterPro" id="IPR044492">
    <property type="entry name" value="P_typ_ATPase_HD_dom"/>
</dbReference>
<dbReference type="SUPFAM" id="SSF56784">
    <property type="entry name" value="HAD-like"/>
    <property type="match status" value="1"/>
</dbReference>
<dbReference type="RefSeq" id="WP_128985487.1">
    <property type="nucleotide sequence ID" value="NZ_PDJZ01000001.1"/>
</dbReference>
<dbReference type="GO" id="GO:0012505">
    <property type="term" value="C:endomembrane system"/>
    <property type="evidence" value="ECO:0007669"/>
    <property type="project" value="UniProtKB-SubCell"/>
</dbReference>
<dbReference type="AlphaFoldDB" id="A0A4Q0ZH97"/>
<feature type="transmembrane region" description="Helical" evidence="16">
    <location>
        <begin position="423"/>
        <end position="442"/>
    </location>
</feature>
<dbReference type="GO" id="GO:0016887">
    <property type="term" value="F:ATP hydrolysis activity"/>
    <property type="evidence" value="ECO:0007669"/>
    <property type="project" value="InterPro"/>
</dbReference>
<organism evidence="18 19">
    <name type="scientific">Arcobacter cloacae</name>
    <dbReference type="NCBI Taxonomy" id="1054034"/>
    <lineage>
        <taxon>Bacteria</taxon>
        <taxon>Pseudomonadati</taxon>
        <taxon>Campylobacterota</taxon>
        <taxon>Epsilonproteobacteria</taxon>
        <taxon>Campylobacterales</taxon>
        <taxon>Arcobacteraceae</taxon>
        <taxon>Arcobacter</taxon>
    </lineage>
</organism>
<keyword evidence="6 16" id="KW-0479">Metal-binding</keyword>
<dbReference type="PRINTS" id="PR00119">
    <property type="entry name" value="CATATPASE"/>
</dbReference>